<sequence>MKRQVRGTQRELNVMYGKNNHIGTGKRKSKNKASHPALSKTVVLTPNSPKWITFMNAAAADIRVPGEFCNLLGPWFY</sequence>
<proteinExistence type="predicted"/>
<reference evidence="2 3" key="1">
    <citation type="journal article" date="2007" name="Genome Res.">
        <title>Sequencing and analysis of chromosome 1 of Eimeria tenella reveals a unique segmental organization.</title>
        <authorList>
            <person name="Ling K.H."/>
            <person name="Rajandream M.A."/>
            <person name="Rivailler P."/>
            <person name="Ivens A."/>
            <person name="Yap S.J."/>
            <person name="Madeira A.M.B.N."/>
            <person name="Mungall K."/>
            <person name="Billington K."/>
            <person name="Yee W.Y."/>
            <person name="Bankier A.T."/>
            <person name="Carroll F."/>
            <person name="Durham A.M."/>
            <person name="Peters N."/>
            <person name="Loo S.S."/>
            <person name="Mat-Isa M.N."/>
            <person name="Novaes J."/>
            <person name="Quail M."/>
            <person name="Rosli R."/>
            <person name="Shamsudin M.N."/>
            <person name="Sobreira T.J.P."/>
            <person name="Tivey A.R."/>
            <person name="Wai S.F."/>
            <person name="White S."/>
            <person name="Wu X."/>
            <person name="Kerhornou A.X."/>
            <person name="Blake D."/>
            <person name="Mohamed R."/>
            <person name="Shirley M."/>
            <person name="Gruber A."/>
            <person name="Berriman M."/>
            <person name="Tomley F."/>
            <person name="Dear P.H."/>
            <person name="Wan K.L."/>
        </authorList>
    </citation>
    <scope>NUCLEOTIDE SEQUENCE [LARGE SCALE GENOMIC DNA]</scope>
    <source>
        <strain evidence="2 3">Houghton</strain>
    </source>
</reference>
<accession>C8TDV1</accession>
<dbReference type="Proteomes" id="UP000243681">
    <property type="component" value="Chromosome 1"/>
</dbReference>
<dbReference type="EMBL" id="AM269894">
    <property type="protein sequence ID" value="CAK51437.1"/>
    <property type="molecule type" value="Genomic_DNA"/>
</dbReference>
<evidence type="ECO:0000256" key="1">
    <source>
        <dbReference type="SAM" id="MobiDB-lite"/>
    </source>
</evidence>
<name>C8TDV1_EIMTE</name>
<organism evidence="2 3">
    <name type="scientific">Eimeria tenella</name>
    <name type="common">Coccidian parasite</name>
    <dbReference type="NCBI Taxonomy" id="5802"/>
    <lineage>
        <taxon>Eukaryota</taxon>
        <taxon>Sar</taxon>
        <taxon>Alveolata</taxon>
        <taxon>Apicomplexa</taxon>
        <taxon>Conoidasida</taxon>
        <taxon>Coccidia</taxon>
        <taxon>Eucoccidiorida</taxon>
        <taxon>Eimeriorina</taxon>
        <taxon>Eimeriidae</taxon>
        <taxon>Eimeria</taxon>
    </lineage>
</organism>
<evidence type="ECO:0000313" key="3">
    <source>
        <dbReference type="Proteomes" id="UP000243681"/>
    </source>
</evidence>
<gene>
    <name evidence="2" type="ORF">e2017b09.tmp0031</name>
</gene>
<dbReference type="AlphaFoldDB" id="C8TDV1"/>
<feature type="compositionally biased region" description="Basic residues" evidence="1">
    <location>
        <begin position="24"/>
        <end position="33"/>
    </location>
</feature>
<feature type="region of interest" description="Disordered" evidence="1">
    <location>
        <begin position="16"/>
        <end position="38"/>
    </location>
</feature>
<protein>
    <submittedName>
        <fullName evidence="2">Uncharacterized protein</fullName>
    </submittedName>
</protein>
<evidence type="ECO:0000313" key="2">
    <source>
        <dbReference type="EMBL" id="CAK51437.1"/>
    </source>
</evidence>